<dbReference type="PROSITE" id="PS51123">
    <property type="entry name" value="OMPA_2"/>
    <property type="match status" value="1"/>
</dbReference>
<keyword evidence="6" id="KW-0732">Signal</keyword>
<feature type="compositionally biased region" description="Basic and acidic residues" evidence="5">
    <location>
        <begin position="327"/>
        <end position="341"/>
    </location>
</feature>
<accession>A0A1G9M441</accession>
<dbReference type="InterPro" id="IPR006665">
    <property type="entry name" value="OmpA-like"/>
</dbReference>
<dbReference type="PROSITE" id="PS01068">
    <property type="entry name" value="OMPA_1"/>
    <property type="match status" value="1"/>
</dbReference>
<evidence type="ECO:0000256" key="6">
    <source>
        <dbReference type="SAM" id="SignalP"/>
    </source>
</evidence>
<evidence type="ECO:0000313" key="8">
    <source>
        <dbReference type="EMBL" id="SDL69040.1"/>
    </source>
</evidence>
<dbReference type="STRING" id="321763.SAMN04488692_107102"/>
<proteinExistence type="predicted"/>
<feature type="region of interest" description="Disordered" evidence="5">
    <location>
        <begin position="314"/>
        <end position="341"/>
    </location>
</feature>
<dbReference type="GO" id="GO:0009279">
    <property type="term" value="C:cell outer membrane"/>
    <property type="evidence" value="ECO:0007669"/>
    <property type="project" value="UniProtKB-SubCell"/>
</dbReference>
<dbReference type="PANTHER" id="PTHR30329">
    <property type="entry name" value="STATOR ELEMENT OF FLAGELLAR MOTOR COMPLEX"/>
    <property type="match status" value="1"/>
</dbReference>
<dbReference type="InterPro" id="IPR036737">
    <property type="entry name" value="OmpA-like_sf"/>
</dbReference>
<dbReference type="Gene3D" id="3.30.1330.60">
    <property type="entry name" value="OmpA-like domain"/>
    <property type="match status" value="1"/>
</dbReference>
<comment type="subcellular location">
    <subcellularLocation>
        <location evidence="1">Cell outer membrane</location>
    </subcellularLocation>
</comment>
<dbReference type="OrthoDB" id="9815217at2"/>
<dbReference type="InterPro" id="IPR006664">
    <property type="entry name" value="OMP_bac"/>
</dbReference>
<dbReference type="PRINTS" id="PR01021">
    <property type="entry name" value="OMPADOMAIN"/>
</dbReference>
<name>A0A1G9M441_9FIRM</name>
<evidence type="ECO:0000256" key="5">
    <source>
        <dbReference type="SAM" id="MobiDB-lite"/>
    </source>
</evidence>
<dbReference type="InterPro" id="IPR050330">
    <property type="entry name" value="Bact_OuterMem_StrucFunc"/>
</dbReference>
<evidence type="ECO:0000259" key="7">
    <source>
        <dbReference type="PROSITE" id="PS51123"/>
    </source>
</evidence>
<gene>
    <name evidence="8" type="ORF">SAMN04488692_107102</name>
</gene>
<dbReference type="PANTHER" id="PTHR30329:SF21">
    <property type="entry name" value="LIPOPROTEIN YIAD-RELATED"/>
    <property type="match status" value="1"/>
</dbReference>
<dbReference type="CDD" id="cd07185">
    <property type="entry name" value="OmpA_C-like"/>
    <property type="match status" value="1"/>
</dbReference>
<dbReference type="Proteomes" id="UP000199476">
    <property type="component" value="Unassembled WGS sequence"/>
</dbReference>
<evidence type="ECO:0000256" key="2">
    <source>
        <dbReference type="ARBA" id="ARBA00023136"/>
    </source>
</evidence>
<evidence type="ECO:0000313" key="9">
    <source>
        <dbReference type="Proteomes" id="UP000199476"/>
    </source>
</evidence>
<dbReference type="SUPFAM" id="SSF103088">
    <property type="entry name" value="OmpA-like"/>
    <property type="match status" value="1"/>
</dbReference>
<organism evidence="8 9">
    <name type="scientific">Halarsenatibacter silvermanii</name>
    <dbReference type="NCBI Taxonomy" id="321763"/>
    <lineage>
        <taxon>Bacteria</taxon>
        <taxon>Bacillati</taxon>
        <taxon>Bacillota</taxon>
        <taxon>Clostridia</taxon>
        <taxon>Halanaerobiales</taxon>
        <taxon>Halarsenatibacteraceae</taxon>
        <taxon>Halarsenatibacter</taxon>
    </lineage>
</organism>
<keyword evidence="3" id="KW-0998">Cell outer membrane</keyword>
<reference evidence="8 9" key="1">
    <citation type="submission" date="2016-10" db="EMBL/GenBank/DDBJ databases">
        <authorList>
            <person name="de Groot N.N."/>
        </authorList>
    </citation>
    <scope>NUCLEOTIDE SEQUENCE [LARGE SCALE GENOMIC DNA]</scope>
    <source>
        <strain evidence="8 9">SLAS-1</strain>
    </source>
</reference>
<feature type="domain" description="OmpA-like" evidence="7">
    <location>
        <begin position="226"/>
        <end position="341"/>
    </location>
</feature>
<sequence length="341" mass="39007">MIYKKAFLTIMVIMVFVVFSFTTALAFPADTPAEDVTDSSDHPLISRFPGSYIRFYESKDYDEFTLPFSELETAEFEDEYEEFADKDLRLEGKITQHFYVVPERHSSLEIFRNYEQALKENNFEILVQKDADVDEWFSRPLYEQVNFQDASETSFEGLDPDKQSGRYLMAKLSRAEGDVHISIFTARHGYYGGSWPDGQPAVFQVVVEETELDTGLIDMESVMQDIESKGKAAIYGIHFEVDNDEIEDESVPTIEKIAELLKENPDLELNVVGHTDSTGNLDYNIDLSERRAESLVEFLVNNHNIDKDRLSSFGVGPLAPQATNETEEGREQNRRVELVKP</sequence>
<dbReference type="Pfam" id="PF00691">
    <property type="entry name" value="OmpA"/>
    <property type="match status" value="1"/>
</dbReference>
<protein>
    <submittedName>
        <fullName evidence="8">Outer membrane protein OmpA</fullName>
    </submittedName>
</protein>
<evidence type="ECO:0000256" key="4">
    <source>
        <dbReference type="PROSITE-ProRule" id="PRU00473"/>
    </source>
</evidence>
<evidence type="ECO:0000256" key="1">
    <source>
        <dbReference type="ARBA" id="ARBA00004442"/>
    </source>
</evidence>
<dbReference type="AlphaFoldDB" id="A0A1G9M441"/>
<evidence type="ECO:0000256" key="3">
    <source>
        <dbReference type="ARBA" id="ARBA00023237"/>
    </source>
</evidence>
<feature type="chain" id="PRO_5011758929" evidence="6">
    <location>
        <begin position="27"/>
        <end position="341"/>
    </location>
</feature>
<dbReference type="EMBL" id="FNGO01000007">
    <property type="protein sequence ID" value="SDL69040.1"/>
    <property type="molecule type" value="Genomic_DNA"/>
</dbReference>
<keyword evidence="9" id="KW-1185">Reference proteome</keyword>
<keyword evidence="2 4" id="KW-0472">Membrane</keyword>
<dbReference type="RefSeq" id="WP_089759445.1">
    <property type="nucleotide sequence ID" value="NZ_FNGO01000007.1"/>
</dbReference>
<dbReference type="InterPro" id="IPR006690">
    <property type="entry name" value="OMPA-like_CS"/>
</dbReference>
<feature type="signal peptide" evidence="6">
    <location>
        <begin position="1"/>
        <end position="26"/>
    </location>
</feature>